<feature type="domain" description="Plasmid pRiA4b Orf3-like" evidence="1">
    <location>
        <begin position="8"/>
        <end position="131"/>
    </location>
</feature>
<sequence length="182" mass="21305">MIIYLRILSHEAEEFVKELAIDDTLTFADLHNYIQEVLSYDATQMASFFTTDSEWNKEMEITLFDMADSGSNLLKTMQDTLLSDFLYETGQRLLYVFDFFSERAFFMEVIQIAKGKLEKPNCYRNEGKAPEQIMIGDLSGDIKKERFDDFEDEFDGSLDSMKFNELDDLDRDVNFDDIADQY</sequence>
<organism evidence="2 3">
    <name type="scientific">Carboxylicivirga marina</name>
    <dbReference type="NCBI Taxonomy" id="2800988"/>
    <lineage>
        <taxon>Bacteria</taxon>
        <taxon>Pseudomonadati</taxon>
        <taxon>Bacteroidota</taxon>
        <taxon>Bacteroidia</taxon>
        <taxon>Marinilabiliales</taxon>
        <taxon>Marinilabiliaceae</taxon>
        <taxon>Carboxylicivirga</taxon>
    </lineage>
</organism>
<evidence type="ECO:0000313" key="2">
    <source>
        <dbReference type="EMBL" id="MBK3517209.1"/>
    </source>
</evidence>
<dbReference type="SUPFAM" id="SSF159941">
    <property type="entry name" value="MM3350-like"/>
    <property type="match status" value="1"/>
</dbReference>
<dbReference type="Proteomes" id="UP000605676">
    <property type="component" value="Unassembled WGS sequence"/>
</dbReference>
<protein>
    <recommendedName>
        <fullName evidence="1">Plasmid pRiA4b Orf3-like domain-containing protein</fullName>
    </recommendedName>
</protein>
<dbReference type="InterPro" id="IPR012912">
    <property type="entry name" value="Plasmid_pRiA4b_Orf3-like"/>
</dbReference>
<accession>A0ABS1HHQ2</accession>
<dbReference type="Pfam" id="PF07929">
    <property type="entry name" value="PRiA4_ORF3"/>
    <property type="match status" value="1"/>
</dbReference>
<dbReference type="RefSeq" id="WP_200464433.1">
    <property type="nucleotide sequence ID" value="NZ_JAENRR010000013.1"/>
</dbReference>
<dbReference type="InterPro" id="IPR024047">
    <property type="entry name" value="MM3350-like_sf"/>
</dbReference>
<proteinExistence type="predicted"/>
<gene>
    <name evidence="2" type="ORF">JIV24_07620</name>
</gene>
<evidence type="ECO:0000259" key="1">
    <source>
        <dbReference type="Pfam" id="PF07929"/>
    </source>
</evidence>
<keyword evidence="3" id="KW-1185">Reference proteome</keyword>
<comment type="caution">
    <text evidence="2">The sequence shown here is derived from an EMBL/GenBank/DDBJ whole genome shotgun (WGS) entry which is preliminary data.</text>
</comment>
<dbReference type="Gene3D" id="3.10.290.30">
    <property type="entry name" value="MM3350-like"/>
    <property type="match status" value="1"/>
</dbReference>
<reference evidence="2 3" key="1">
    <citation type="submission" date="2021-01" db="EMBL/GenBank/DDBJ databases">
        <title>Carboxyliciviraga sp.nov., isolated from coastal sediments.</title>
        <authorList>
            <person name="Lu D."/>
            <person name="Zhang T."/>
        </authorList>
    </citation>
    <scope>NUCLEOTIDE SEQUENCE [LARGE SCALE GENOMIC DNA]</scope>
    <source>
        <strain evidence="2 3">N1Y132</strain>
    </source>
</reference>
<name>A0ABS1HHQ2_9BACT</name>
<evidence type="ECO:0000313" key="3">
    <source>
        <dbReference type="Proteomes" id="UP000605676"/>
    </source>
</evidence>
<dbReference type="EMBL" id="JAENRR010000013">
    <property type="protein sequence ID" value="MBK3517209.1"/>
    <property type="molecule type" value="Genomic_DNA"/>
</dbReference>